<feature type="compositionally biased region" description="Basic and acidic residues" evidence="1">
    <location>
        <begin position="100"/>
        <end position="121"/>
    </location>
</feature>
<evidence type="ECO:0000313" key="3">
    <source>
        <dbReference type="Proteomes" id="UP000186922"/>
    </source>
</evidence>
<dbReference type="EMBL" id="BDGG01000004">
    <property type="protein sequence ID" value="GAU97409.1"/>
    <property type="molecule type" value="Genomic_DNA"/>
</dbReference>
<feature type="region of interest" description="Disordered" evidence="1">
    <location>
        <begin position="247"/>
        <end position="285"/>
    </location>
</feature>
<dbReference type="PANTHER" id="PTHR13338">
    <property type="entry name" value="UPF0240 PROTEIN"/>
    <property type="match status" value="1"/>
</dbReference>
<organism evidence="2 3">
    <name type="scientific">Ramazzottius varieornatus</name>
    <name type="common">Water bear</name>
    <name type="synonym">Tardigrade</name>
    <dbReference type="NCBI Taxonomy" id="947166"/>
    <lineage>
        <taxon>Eukaryota</taxon>
        <taxon>Metazoa</taxon>
        <taxon>Ecdysozoa</taxon>
        <taxon>Tardigrada</taxon>
        <taxon>Eutardigrada</taxon>
        <taxon>Parachela</taxon>
        <taxon>Hypsibioidea</taxon>
        <taxon>Ramazzottiidae</taxon>
        <taxon>Ramazzottius</taxon>
    </lineage>
</organism>
<keyword evidence="3" id="KW-1185">Reference proteome</keyword>
<comment type="caution">
    <text evidence="2">The sequence shown here is derived from an EMBL/GenBank/DDBJ whole genome shotgun (WGS) entry which is preliminary data.</text>
</comment>
<proteinExistence type="predicted"/>
<dbReference type="OrthoDB" id="2434756at2759"/>
<dbReference type="PANTHER" id="PTHR13338:SF4">
    <property type="entry name" value="NADH DEHYDROGENASE [UBIQUINONE] 1 ALPHA SUBCOMPLEX ASSEMBLY FACTOR 4"/>
    <property type="match status" value="1"/>
</dbReference>
<reference evidence="2 3" key="1">
    <citation type="journal article" date="2016" name="Nat. Commun.">
        <title>Extremotolerant tardigrade genome and improved radiotolerance of human cultured cells by tardigrade-unique protein.</title>
        <authorList>
            <person name="Hashimoto T."/>
            <person name="Horikawa D.D."/>
            <person name="Saito Y."/>
            <person name="Kuwahara H."/>
            <person name="Kozuka-Hata H."/>
            <person name="Shin-I T."/>
            <person name="Minakuchi Y."/>
            <person name="Ohishi K."/>
            <person name="Motoyama A."/>
            <person name="Aizu T."/>
            <person name="Enomoto A."/>
            <person name="Kondo K."/>
            <person name="Tanaka S."/>
            <person name="Hara Y."/>
            <person name="Koshikawa S."/>
            <person name="Sagara H."/>
            <person name="Miura T."/>
            <person name="Yokobori S."/>
            <person name="Miyagawa K."/>
            <person name="Suzuki Y."/>
            <person name="Kubo T."/>
            <person name="Oyama M."/>
            <person name="Kohara Y."/>
            <person name="Fujiyama A."/>
            <person name="Arakawa K."/>
            <person name="Katayama T."/>
            <person name="Toyoda A."/>
            <person name="Kunieda T."/>
        </authorList>
    </citation>
    <scope>NUCLEOTIDE SEQUENCE [LARGE SCALE GENOMIC DNA]</scope>
    <source>
        <strain evidence="2 3">YOKOZUNA-1</strain>
    </source>
</reference>
<gene>
    <name evidence="2" type="primary">RvY_08715-1</name>
    <name evidence="2" type="synonym">RvY_08715.1</name>
    <name evidence="2" type="ORF">RvY_08715</name>
</gene>
<dbReference type="Proteomes" id="UP000186922">
    <property type="component" value="Unassembled WGS sequence"/>
</dbReference>
<evidence type="ECO:0000256" key="1">
    <source>
        <dbReference type="SAM" id="MobiDB-lite"/>
    </source>
</evidence>
<protein>
    <submittedName>
        <fullName evidence="2">Uncharacterized protein</fullName>
    </submittedName>
</protein>
<dbReference type="Pfam" id="PF06784">
    <property type="entry name" value="UPF0240"/>
    <property type="match status" value="1"/>
</dbReference>
<dbReference type="AlphaFoldDB" id="A0A1D1V6U6"/>
<feature type="region of interest" description="Disordered" evidence="1">
    <location>
        <begin position="28"/>
        <end position="133"/>
    </location>
</feature>
<feature type="compositionally biased region" description="Basic and acidic residues" evidence="1">
    <location>
        <begin position="64"/>
        <end position="76"/>
    </location>
</feature>
<feature type="compositionally biased region" description="Basic and acidic residues" evidence="1">
    <location>
        <begin position="261"/>
        <end position="276"/>
    </location>
</feature>
<sequence length="285" mass="32784">MGGITSQPLRILRNWNVENRAFRVIEKQKEQPRMAPRYPTDQKVLARRGRQEAAADSRTVPGLETEKEPSLDERLKTVKVYSHDVPSSRPPVEYHSQTAIERDPRKDAPSSRPLPEERQTMDEPEYGFPEPEKVMPGKITFKNALELMALAQHDPVTYNAEHLASVYNMRPEDVADLVRYFKVFTLFIPKTKTSEEKRIPFRGSILSDSSKIEKLRAAITTEQDARIFLEGNESYKLFVEGRRQLAEEAKAHPEPTTGAAEFKEMKGKQEKDEQDRKMKHGRHVS</sequence>
<dbReference type="InterPro" id="IPR009622">
    <property type="entry name" value="NDUFAF4"/>
</dbReference>
<accession>A0A1D1V6U6</accession>
<evidence type="ECO:0000313" key="2">
    <source>
        <dbReference type="EMBL" id="GAU97409.1"/>
    </source>
</evidence>
<dbReference type="GO" id="GO:0005739">
    <property type="term" value="C:mitochondrion"/>
    <property type="evidence" value="ECO:0007669"/>
    <property type="project" value="TreeGrafter"/>
</dbReference>
<name>A0A1D1V6U6_RAMVA</name>
<dbReference type="STRING" id="947166.A0A1D1V6U6"/>
<dbReference type="GO" id="GO:0032981">
    <property type="term" value="P:mitochondrial respiratory chain complex I assembly"/>
    <property type="evidence" value="ECO:0007669"/>
    <property type="project" value="InterPro"/>
</dbReference>